<dbReference type="AlphaFoldDB" id="A0AA35CK16"/>
<dbReference type="SUPFAM" id="SSF46785">
    <property type="entry name" value="Winged helix' DNA-binding domain"/>
    <property type="match status" value="1"/>
</dbReference>
<name>A0AA35CK16_9FIRM</name>
<dbReference type="InterPro" id="IPR036388">
    <property type="entry name" value="WH-like_DNA-bd_sf"/>
</dbReference>
<dbReference type="GO" id="GO:0003700">
    <property type="term" value="F:DNA-binding transcription factor activity"/>
    <property type="evidence" value="ECO:0007669"/>
    <property type="project" value="InterPro"/>
</dbReference>
<dbReference type="Proteomes" id="UP001163687">
    <property type="component" value="Chromosome"/>
</dbReference>
<evidence type="ECO:0000256" key="3">
    <source>
        <dbReference type="ARBA" id="ARBA00023163"/>
    </source>
</evidence>
<dbReference type="GO" id="GO:0003677">
    <property type="term" value="F:DNA binding"/>
    <property type="evidence" value="ECO:0007669"/>
    <property type="project" value="UniProtKB-KW"/>
</dbReference>
<dbReference type="PANTHER" id="PTHR43537">
    <property type="entry name" value="TRANSCRIPTIONAL REGULATOR, GNTR FAMILY"/>
    <property type="match status" value="1"/>
</dbReference>
<dbReference type="SMART" id="SM00895">
    <property type="entry name" value="FCD"/>
    <property type="match status" value="1"/>
</dbReference>
<evidence type="ECO:0000313" key="7">
    <source>
        <dbReference type="Proteomes" id="UP001163687"/>
    </source>
</evidence>
<evidence type="ECO:0000256" key="2">
    <source>
        <dbReference type="ARBA" id="ARBA00023125"/>
    </source>
</evidence>
<evidence type="ECO:0000256" key="1">
    <source>
        <dbReference type="ARBA" id="ARBA00023015"/>
    </source>
</evidence>
<feature type="region of interest" description="Disordered" evidence="4">
    <location>
        <begin position="1"/>
        <end position="26"/>
    </location>
</feature>
<dbReference type="SUPFAM" id="SSF48008">
    <property type="entry name" value="GntR ligand-binding domain-like"/>
    <property type="match status" value="1"/>
</dbReference>
<feature type="compositionally biased region" description="Basic and acidic residues" evidence="4">
    <location>
        <begin position="1"/>
        <end position="11"/>
    </location>
</feature>
<dbReference type="Pfam" id="PF00392">
    <property type="entry name" value="GntR"/>
    <property type="match status" value="1"/>
</dbReference>
<dbReference type="InterPro" id="IPR000524">
    <property type="entry name" value="Tscrpt_reg_HTH_GntR"/>
</dbReference>
<keyword evidence="3" id="KW-0804">Transcription</keyword>
<gene>
    <name evidence="6" type="ORF">caldi_09080</name>
</gene>
<dbReference type="InterPro" id="IPR008920">
    <property type="entry name" value="TF_FadR/GntR_C"/>
</dbReference>
<reference evidence="6" key="1">
    <citation type="submission" date="2022-03" db="EMBL/GenBank/DDBJ databases">
        <title>Complete genome sequence of Caldinitratiruptor microaerophilus.</title>
        <authorList>
            <person name="Mukaiyama R."/>
            <person name="Nishiyama T."/>
            <person name="Ueda K."/>
        </authorList>
    </citation>
    <scope>NUCLEOTIDE SEQUENCE</scope>
    <source>
        <strain evidence="6">JCM 16183</strain>
    </source>
</reference>
<dbReference type="Pfam" id="PF07729">
    <property type="entry name" value="FCD"/>
    <property type="match status" value="1"/>
</dbReference>
<protein>
    <submittedName>
        <fullName evidence="6">GntR family transcriptional regulator</fullName>
    </submittedName>
</protein>
<proteinExistence type="predicted"/>
<dbReference type="SMART" id="SM00345">
    <property type="entry name" value="HTH_GNTR"/>
    <property type="match status" value="1"/>
</dbReference>
<evidence type="ECO:0000313" key="6">
    <source>
        <dbReference type="EMBL" id="BDG59818.1"/>
    </source>
</evidence>
<dbReference type="InterPro" id="IPR036390">
    <property type="entry name" value="WH_DNA-bd_sf"/>
</dbReference>
<dbReference type="PRINTS" id="PR00035">
    <property type="entry name" value="HTHGNTR"/>
</dbReference>
<organism evidence="6 7">
    <name type="scientific">Caldinitratiruptor microaerophilus</name>
    <dbReference type="NCBI Taxonomy" id="671077"/>
    <lineage>
        <taxon>Bacteria</taxon>
        <taxon>Bacillati</taxon>
        <taxon>Bacillota</taxon>
        <taxon>Clostridia</taxon>
        <taxon>Eubacteriales</taxon>
        <taxon>Symbiobacteriaceae</taxon>
        <taxon>Caldinitratiruptor</taxon>
    </lineage>
</organism>
<dbReference type="Gene3D" id="1.20.120.530">
    <property type="entry name" value="GntR ligand-binding domain-like"/>
    <property type="match status" value="1"/>
</dbReference>
<dbReference type="InterPro" id="IPR011711">
    <property type="entry name" value="GntR_C"/>
</dbReference>
<keyword evidence="2" id="KW-0238">DNA-binding</keyword>
<dbReference type="Gene3D" id="1.10.10.10">
    <property type="entry name" value="Winged helix-like DNA-binding domain superfamily/Winged helix DNA-binding domain"/>
    <property type="match status" value="1"/>
</dbReference>
<evidence type="ECO:0000256" key="4">
    <source>
        <dbReference type="SAM" id="MobiDB-lite"/>
    </source>
</evidence>
<dbReference type="EMBL" id="AP025628">
    <property type="protein sequence ID" value="BDG59818.1"/>
    <property type="molecule type" value="Genomic_DNA"/>
</dbReference>
<sequence>MSLDSASRHPEPAFLAQSRSRRRPLHQSQLLADQLREHIAAAALPEGARLPSERELMQATGYSRATVREALRLLADQGLVRTRPGPNGGVFVARPGPDRLAHSLGILLEASHVDLAQLLEARVELESAAARLAAARITDDELRALRESCGRFAAAVERADLDACVEENLEFHVRVVAASHNEVLVLLHDAIRELVRVSTRDPVYSLEVQRQVVRAHDRIVDALEARDAEAAARRVRKHLAAFEVYLQQTNQYELLRRRFRL</sequence>
<dbReference type="CDD" id="cd07377">
    <property type="entry name" value="WHTH_GntR"/>
    <property type="match status" value="1"/>
</dbReference>
<dbReference type="KEGG" id="cmic:caldi_09080"/>
<keyword evidence="1" id="KW-0805">Transcription regulation</keyword>
<dbReference type="PANTHER" id="PTHR43537:SF5">
    <property type="entry name" value="UXU OPERON TRANSCRIPTIONAL REGULATOR"/>
    <property type="match status" value="1"/>
</dbReference>
<keyword evidence="7" id="KW-1185">Reference proteome</keyword>
<dbReference type="RefSeq" id="WP_264843908.1">
    <property type="nucleotide sequence ID" value="NZ_AP025628.1"/>
</dbReference>
<dbReference type="PROSITE" id="PS50949">
    <property type="entry name" value="HTH_GNTR"/>
    <property type="match status" value="1"/>
</dbReference>
<feature type="domain" description="HTH gntR-type" evidence="5">
    <location>
        <begin position="25"/>
        <end position="95"/>
    </location>
</feature>
<accession>A0AA35CK16</accession>
<evidence type="ECO:0000259" key="5">
    <source>
        <dbReference type="PROSITE" id="PS50949"/>
    </source>
</evidence>